<evidence type="ECO:0000313" key="9">
    <source>
        <dbReference type="Proteomes" id="UP001151699"/>
    </source>
</evidence>
<comment type="caution">
    <text evidence="8">The sequence shown here is derived from an EMBL/GenBank/DDBJ whole genome shotgun (WGS) entry which is preliminary data.</text>
</comment>
<keyword evidence="5" id="KW-0833">Ubl conjugation pathway</keyword>
<dbReference type="InterPro" id="IPR037679">
    <property type="entry name" value="Apc5"/>
</dbReference>
<gene>
    <name evidence="8" type="primary">Anapc5</name>
    <name evidence="8" type="ORF">Bhyg_06674</name>
</gene>
<keyword evidence="6" id="KW-0131">Cell cycle</keyword>
<dbReference type="GO" id="GO:0051301">
    <property type="term" value="P:cell division"/>
    <property type="evidence" value="ECO:0007669"/>
    <property type="project" value="UniProtKB-KW"/>
</dbReference>
<dbReference type="PANTHER" id="PTHR12830">
    <property type="entry name" value="ANAPHASE-PROMOTING COMPLEX SUBUNIT 5"/>
    <property type="match status" value="1"/>
</dbReference>
<evidence type="ECO:0000256" key="2">
    <source>
        <dbReference type="ARBA" id="ARBA00016066"/>
    </source>
</evidence>
<keyword evidence="3" id="KW-0132">Cell division</keyword>
<name>A0A9Q0N164_9DIPT</name>
<organism evidence="8 9">
    <name type="scientific">Pseudolycoriella hygida</name>
    <dbReference type="NCBI Taxonomy" id="35572"/>
    <lineage>
        <taxon>Eukaryota</taxon>
        <taxon>Metazoa</taxon>
        <taxon>Ecdysozoa</taxon>
        <taxon>Arthropoda</taxon>
        <taxon>Hexapoda</taxon>
        <taxon>Insecta</taxon>
        <taxon>Pterygota</taxon>
        <taxon>Neoptera</taxon>
        <taxon>Endopterygota</taxon>
        <taxon>Diptera</taxon>
        <taxon>Nematocera</taxon>
        <taxon>Sciaroidea</taxon>
        <taxon>Sciaridae</taxon>
        <taxon>Pseudolycoriella</taxon>
    </lineage>
</organism>
<dbReference type="PANTHER" id="PTHR12830:SF9">
    <property type="entry name" value="ANAPHASE-PROMOTING COMPLEX SUBUNIT 5"/>
    <property type="match status" value="1"/>
</dbReference>
<keyword evidence="9" id="KW-1185">Reference proteome</keyword>
<evidence type="ECO:0000313" key="8">
    <source>
        <dbReference type="EMBL" id="KAJ6641734.1"/>
    </source>
</evidence>
<dbReference type="AlphaFoldDB" id="A0A9Q0N164"/>
<accession>A0A9Q0N164</accession>
<dbReference type="GO" id="GO:0045842">
    <property type="term" value="P:positive regulation of mitotic metaphase/anaphase transition"/>
    <property type="evidence" value="ECO:0007669"/>
    <property type="project" value="TreeGrafter"/>
</dbReference>
<dbReference type="CDD" id="cd16270">
    <property type="entry name" value="Apc5_N"/>
    <property type="match status" value="1"/>
</dbReference>
<evidence type="ECO:0000256" key="6">
    <source>
        <dbReference type="ARBA" id="ARBA00023306"/>
    </source>
</evidence>
<evidence type="ECO:0000256" key="1">
    <source>
        <dbReference type="ARBA" id="ARBA00007450"/>
    </source>
</evidence>
<sequence length="737" mass="83904">MEGMDAKKEIDALNIYPNKFSKVDVLTPHKILVTFLLRSYVQLKSKFDGVNNTTYPAKYRRKFCLLMLKLMQYPDLPYADLHNLLTSSRYGLSQEHLDSFESVMGLLNDDYGVDLLMDLQDVVTDMLKKNVGVSQFGVLVLYVRRIALALEKLSFDEMMKLFKDIKAYHEKGMRALMIAPNSAVSDTSDESLILLRCTPAKWSMKQADLFVSQQCHLLENNERRALSPVDLQNKIKEVLQDNPLHSQAHILSYMNNLRVRDFLNSLEAFHRAFDRNAVKSHSPLETKGFQYSSLNLSIMHSQFGNNKEALACLKECIMLAQELGDQICLQLAQSWLCLLDKSNIKFCDPTAANHSDLTSIHAASLGTQFVVNLSAVSGFLPSQIFELLMKSEVINFQHMFMDLITSAIAQKAALWTMYGKNVMASLCSQLLLYGIRTHSKRETDSMENCESICHSLCCVALWLAMRGEFGFSTLILDHAQKRFPRDPTSRHWMLCDRYITSVHAIYQQQWSIALKSCSMLYMLNPDVSLLQRASLLISRRNLVGARKILEKLLKDEMLLPLNRVRAMILLANTKMEGNSVESDVVSILNDALIFAKTKYLSYEAAIIEVNFAFVLLNLGMPTRALKVITASMDTVLANGSLYDAAKTNFLFVKCLLATQRSNTDKISEMEKCKGILDDVIESFTKLSCYAKVMDVYVYLAQFYHETQQISERNKCAMEFRALQDEYSIALEYLNVFF</sequence>
<evidence type="ECO:0000256" key="4">
    <source>
        <dbReference type="ARBA" id="ARBA00022776"/>
    </source>
</evidence>
<proteinExistence type="inferred from homology"/>
<comment type="similarity">
    <text evidence="1">Belongs to the APC5 family.</text>
</comment>
<dbReference type="EMBL" id="WJQU01000002">
    <property type="protein sequence ID" value="KAJ6641734.1"/>
    <property type="molecule type" value="Genomic_DNA"/>
</dbReference>
<dbReference type="InterPro" id="IPR026000">
    <property type="entry name" value="Apc5_dom"/>
</dbReference>
<feature type="domain" description="Anaphase-promoting complex subunit 5" evidence="7">
    <location>
        <begin position="249"/>
        <end position="342"/>
    </location>
</feature>
<protein>
    <recommendedName>
        <fullName evidence="2">Anaphase-promoting complex subunit 5</fullName>
    </recommendedName>
</protein>
<dbReference type="OrthoDB" id="2504561at2759"/>
<reference evidence="8" key="1">
    <citation type="submission" date="2022-07" db="EMBL/GenBank/DDBJ databases">
        <authorList>
            <person name="Trinca V."/>
            <person name="Uliana J.V.C."/>
            <person name="Torres T.T."/>
            <person name="Ward R.J."/>
            <person name="Monesi N."/>
        </authorList>
    </citation>
    <scope>NUCLEOTIDE SEQUENCE</scope>
    <source>
        <strain evidence="8">HSMRA1968</strain>
        <tissue evidence="8">Whole embryos</tissue>
    </source>
</reference>
<evidence type="ECO:0000259" key="7">
    <source>
        <dbReference type="Pfam" id="PF12862"/>
    </source>
</evidence>
<dbReference type="Proteomes" id="UP001151699">
    <property type="component" value="Chromosome B"/>
</dbReference>
<keyword evidence="4" id="KW-0498">Mitosis</keyword>
<evidence type="ECO:0000256" key="5">
    <source>
        <dbReference type="ARBA" id="ARBA00022786"/>
    </source>
</evidence>
<evidence type="ECO:0000256" key="3">
    <source>
        <dbReference type="ARBA" id="ARBA00022618"/>
    </source>
</evidence>
<dbReference type="GO" id="GO:0031145">
    <property type="term" value="P:anaphase-promoting complex-dependent catabolic process"/>
    <property type="evidence" value="ECO:0007669"/>
    <property type="project" value="TreeGrafter"/>
</dbReference>
<dbReference type="Pfam" id="PF12862">
    <property type="entry name" value="ANAPC5"/>
    <property type="match status" value="1"/>
</dbReference>
<dbReference type="GO" id="GO:0005680">
    <property type="term" value="C:anaphase-promoting complex"/>
    <property type="evidence" value="ECO:0007669"/>
    <property type="project" value="InterPro"/>
</dbReference>
<dbReference type="GO" id="GO:0070979">
    <property type="term" value="P:protein K11-linked ubiquitination"/>
    <property type="evidence" value="ECO:0007669"/>
    <property type="project" value="TreeGrafter"/>
</dbReference>